<reference evidence="3 4" key="1">
    <citation type="submission" date="2024-10" db="EMBL/GenBank/DDBJ databases">
        <title>The Natural Products Discovery Center: Release of the First 8490 Sequenced Strains for Exploring Actinobacteria Biosynthetic Diversity.</title>
        <authorList>
            <person name="Kalkreuter E."/>
            <person name="Kautsar S.A."/>
            <person name="Yang D."/>
            <person name="Bader C.D."/>
            <person name="Teijaro C.N."/>
            <person name="Fluegel L."/>
            <person name="Davis C.M."/>
            <person name="Simpson J.R."/>
            <person name="Lauterbach L."/>
            <person name="Steele A.D."/>
            <person name="Gui C."/>
            <person name="Meng S."/>
            <person name="Li G."/>
            <person name="Viehrig K."/>
            <person name="Ye F."/>
            <person name="Su P."/>
            <person name="Kiefer A.F."/>
            <person name="Nichols A."/>
            <person name="Cepeda A.J."/>
            <person name="Yan W."/>
            <person name="Fan B."/>
            <person name="Jiang Y."/>
            <person name="Adhikari A."/>
            <person name="Zheng C.-J."/>
            <person name="Schuster L."/>
            <person name="Cowan T.M."/>
            <person name="Smanski M.J."/>
            <person name="Chevrette M.G."/>
            <person name="De Carvalho L.P.S."/>
            <person name="Shen B."/>
        </authorList>
    </citation>
    <scope>NUCLEOTIDE SEQUENCE [LARGE SCALE GENOMIC DNA]</scope>
    <source>
        <strain evidence="3 4">NPDC005497</strain>
    </source>
</reference>
<dbReference type="SMART" id="SM00894">
    <property type="entry name" value="Excalibur"/>
    <property type="match status" value="1"/>
</dbReference>
<comment type="caution">
    <text evidence="3">The sequence shown here is derived from an EMBL/GenBank/DDBJ whole genome shotgun (WGS) entry which is preliminary data.</text>
</comment>
<dbReference type="InterPro" id="IPR008613">
    <property type="entry name" value="Excalibur_Ca-bd_domain"/>
</dbReference>
<keyword evidence="4" id="KW-1185">Reference proteome</keyword>
<feature type="region of interest" description="Disordered" evidence="1">
    <location>
        <begin position="1"/>
        <end position="41"/>
    </location>
</feature>
<dbReference type="EMBL" id="JBIAJP010000003">
    <property type="protein sequence ID" value="MFF0004709.1"/>
    <property type="molecule type" value="Genomic_DNA"/>
</dbReference>
<feature type="domain" description="Excalibur calcium-binding" evidence="2">
    <location>
        <begin position="146"/>
        <end position="182"/>
    </location>
</feature>
<dbReference type="Proteomes" id="UP001601422">
    <property type="component" value="Unassembled WGS sequence"/>
</dbReference>
<organism evidence="3 4">
    <name type="scientific">Streptomyces tibetensis</name>
    <dbReference type="NCBI Taxonomy" id="2382123"/>
    <lineage>
        <taxon>Bacteria</taxon>
        <taxon>Bacillati</taxon>
        <taxon>Actinomycetota</taxon>
        <taxon>Actinomycetes</taxon>
        <taxon>Kitasatosporales</taxon>
        <taxon>Streptomycetaceae</taxon>
        <taxon>Streptomyces</taxon>
    </lineage>
</organism>
<protein>
    <submittedName>
        <fullName evidence="3">Excalibur calcium-binding domain-containing protein</fullName>
    </submittedName>
</protein>
<evidence type="ECO:0000313" key="4">
    <source>
        <dbReference type="Proteomes" id="UP001601422"/>
    </source>
</evidence>
<evidence type="ECO:0000259" key="2">
    <source>
        <dbReference type="SMART" id="SM00894"/>
    </source>
</evidence>
<name>A0ABW6MUM9_9ACTN</name>
<gene>
    <name evidence="3" type="ORF">ACFYQT_14910</name>
</gene>
<evidence type="ECO:0000313" key="3">
    <source>
        <dbReference type="EMBL" id="MFF0004709.1"/>
    </source>
</evidence>
<proteinExistence type="predicted"/>
<dbReference type="Pfam" id="PF05901">
    <property type="entry name" value="Excalibur"/>
    <property type="match status" value="1"/>
</dbReference>
<evidence type="ECO:0000256" key="1">
    <source>
        <dbReference type="SAM" id="MobiDB-lite"/>
    </source>
</evidence>
<sequence length="186" mass="19231">MTSIVTVEPPTSTPESLTPTPEPTTSAPESRRPTAPSPAADASSVVREYFAAINAQDYRRAWDLGGKNLSGSYGAFVDGFATTAHDTAHILRVDGGTVSVSFEAAQTDGSLRVFEGTYTVHAGTIVGADIGEVTGPEPQPSEASPSYENCDAARAAGAAPIHQGEPGYAPHLDRDGDGVACEPYPP</sequence>
<dbReference type="RefSeq" id="WP_362045438.1">
    <property type="nucleotide sequence ID" value="NZ_JBEXWN010000001.1"/>
</dbReference>
<feature type="region of interest" description="Disordered" evidence="1">
    <location>
        <begin position="161"/>
        <end position="186"/>
    </location>
</feature>
<accession>A0ABW6MUM9</accession>